<dbReference type="RefSeq" id="WP_130483322.1">
    <property type="nucleotide sequence ID" value="NZ_SGWV01000011.1"/>
</dbReference>
<dbReference type="Gene3D" id="1.20.120.1760">
    <property type="match status" value="1"/>
</dbReference>
<sequence length="202" mass="21352">MFDARLNTLLKRPLDSFARSLLRAGLRPDTVSWIGFVIGLGAVPLIATGRSDLALVCILLNRLADGLDGAMARQSQPTDRGAFLDISLDFLFYSAIPLAFALADPARHGLAAAVLIYAFIGTGSTFLAFAVIAAQRGLTSTTFTGKGFHYLGGLTESTETIAVFSLMCLMPAWFNPLAFGFAALCGVTVVTRIAAGLKAFSP</sequence>
<dbReference type="AlphaFoldDB" id="A0A4Q7LGH7"/>
<evidence type="ECO:0000313" key="5">
    <source>
        <dbReference type="Proteomes" id="UP000293433"/>
    </source>
</evidence>
<proteinExistence type="inferred from homology"/>
<evidence type="ECO:0000256" key="1">
    <source>
        <dbReference type="ARBA" id="ARBA00022679"/>
    </source>
</evidence>
<evidence type="ECO:0000256" key="2">
    <source>
        <dbReference type="RuleBase" id="RU003750"/>
    </source>
</evidence>
<keyword evidence="3" id="KW-0472">Membrane</keyword>
<reference evidence="4 5" key="1">
    <citation type="submission" date="2019-02" db="EMBL/GenBank/DDBJ databases">
        <title>Genomic Encyclopedia of Type Strains, Phase IV (KMG-IV): sequencing the most valuable type-strain genomes for metagenomic binning, comparative biology and taxonomic classification.</title>
        <authorList>
            <person name="Goeker M."/>
        </authorList>
    </citation>
    <scope>NUCLEOTIDE SEQUENCE [LARGE SCALE GENOMIC DNA]</scope>
    <source>
        <strain evidence="4 5">DSM 10617</strain>
    </source>
</reference>
<dbReference type="Pfam" id="PF01066">
    <property type="entry name" value="CDP-OH_P_transf"/>
    <property type="match status" value="1"/>
</dbReference>
<evidence type="ECO:0000313" key="4">
    <source>
        <dbReference type="EMBL" id="RZS52339.1"/>
    </source>
</evidence>
<feature type="transmembrane region" description="Helical" evidence="3">
    <location>
        <begin position="154"/>
        <end position="174"/>
    </location>
</feature>
<comment type="caution">
    <text evidence="4">The sequence shown here is derived from an EMBL/GenBank/DDBJ whole genome shotgun (WGS) entry which is preliminary data.</text>
</comment>
<gene>
    <name evidence="4" type="ORF">EV685_3532</name>
</gene>
<dbReference type="InterPro" id="IPR000462">
    <property type="entry name" value="CDP-OH_P_trans"/>
</dbReference>
<dbReference type="GO" id="GO:0016780">
    <property type="term" value="F:phosphotransferase activity, for other substituted phosphate groups"/>
    <property type="evidence" value="ECO:0007669"/>
    <property type="project" value="InterPro"/>
</dbReference>
<keyword evidence="1 2" id="KW-0808">Transferase</keyword>
<dbReference type="PROSITE" id="PS00379">
    <property type="entry name" value="CDP_ALCOHOL_P_TRANSF"/>
    <property type="match status" value="1"/>
</dbReference>
<dbReference type="Proteomes" id="UP000293433">
    <property type="component" value="Unassembled WGS sequence"/>
</dbReference>
<protein>
    <submittedName>
        <fullName evidence="4">Phosphatidylglycerophosphate synthase</fullName>
    </submittedName>
</protein>
<keyword evidence="3" id="KW-1133">Transmembrane helix</keyword>
<dbReference type="GO" id="GO:0016020">
    <property type="term" value="C:membrane"/>
    <property type="evidence" value="ECO:0007669"/>
    <property type="project" value="InterPro"/>
</dbReference>
<name>A0A4Q7LGH7_9BURK</name>
<organism evidence="4 5">
    <name type="scientific">Sphaerotilus mobilis</name>
    <dbReference type="NCBI Taxonomy" id="47994"/>
    <lineage>
        <taxon>Bacteria</taxon>
        <taxon>Pseudomonadati</taxon>
        <taxon>Pseudomonadota</taxon>
        <taxon>Betaproteobacteria</taxon>
        <taxon>Burkholderiales</taxon>
        <taxon>Sphaerotilaceae</taxon>
        <taxon>Sphaerotilus</taxon>
    </lineage>
</organism>
<keyword evidence="3" id="KW-0812">Transmembrane</keyword>
<dbReference type="EMBL" id="SGWV01000011">
    <property type="protein sequence ID" value="RZS52339.1"/>
    <property type="molecule type" value="Genomic_DNA"/>
</dbReference>
<feature type="transmembrane region" description="Helical" evidence="3">
    <location>
        <begin position="82"/>
        <end position="103"/>
    </location>
</feature>
<feature type="transmembrane region" description="Helical" evidence="3">
    <location>
        <begin position="180"/>
        <end position="200"/>
    </location>
</feature>
<feature type="transmembrane region" description="Helical" evidence="3">
    <location>
        <begin position="33"/>
        <end position="61"/>
    </location>
</feature>
<comment type="similarity">
    <text evidence="2">Belongs to the CDP-alcohol phosphatidyltransferase class-I family.</text>
</comment>
<dbReference type="InterPro" id="IPR048254">
    <property type="entry name" value="CDP_ALCOHOL_P_TRANSF_CS"/>
</dbReference>
<dbReference type="OrthoDB" id="9790577at2"/>
<evidence type="ECO:0000256" key="3">
    <source>
        <dbReference type="SAM" id="Phobius"/>
    </source>
</evidence>
<dbReference type="GO" id="GO:0008654">
    <property type="term" value="P:phospholipid biosynthetic process"/>
    <property type="evidence" value="ECO:0007669"/>
    <property type="project" value="InterPro"/>
</dbReference>
<accession>A0A4Q7LGH7</accession>
<keyword evidence="5" id="KW-1185">Reference proteome</keyword>
<dbReference type="InterPro" id="IPR043130">
    <property type="entry name" value="CDP-OH_PTrfase_TM_dom"/>
</dbReference>
<feature type="transmembrane region" description="Helical" evidence="3">
    <location>
        <begin position="109"/>
        <end position="133"/>
    </location>
</feature>